<feature type="domain" description="Putative auto-transporter adhesin head GIN" evidence="1">
    <location>
        <begin position="69"/>
        <end position="219"/>
    </location>
</feature>
<protein>
    <submittedName>
        <fullName evidence="2">DUF2807 domain-containing protein</fullName>
    </submittedName>
</protein>
<dbReference type="EMBL" id="CP152276">
    <property type="protein sequence ID" value="XAE43355.1"/>
    <property type="molecule type" value="Genomic_DNA"/>
</dbReference>
<reference evidence="3 5" key="2">
    <citation type="submission" date="2024-04" db="EMBL/GenBank/DDBJ databases">
        <title>Complete genome sequence of Nguyenibacter vanlangesis HBCM-1154, a strain capable of nitrogen fixation, IAA production, and phosphorus solubilization isolated from sugarcane soil.</title>
        <authorList>
            <person name="MY HANH P."/>
        </authorList>
    </citation>
    <scope>NUCLEOTIDE SEQUENCE [LARGE SCALE GENOMIC DNA]</scope>
    <source>
        <strain evidence="3 5">HBCM 1154</strain>
    </source>
</reference>
<name>A0A7Y7IV15_9PROT</name>
<dbReference type="Pfam" id="PF10988">
    <property type="entry name" value="DUF2807"/>
    <property type="match status" value="1"/>
</dbReference>
<keyword evidence="5" id="KW-1185">Reference proteome</keyword>
<gene>
    <name evidence="3" type="ORF">AAC691_02520</name>
    <name evidence="2" type="ORF">HUK84_03785</name>
</gene>
<evidence type="ECO:0000313" key="2">
    <source>
        <dbReference type="EMBL" id="NVN10276.1"/>
    </source>
</evidence>
<organism evidence="2 4">
    <name type="scientific">Nguyenibacter vanlangensis</name>
    <dbReference type="NCBI Taxonomy" id="1216886"/>
    <lineage>
        <taxon>Bacteria</taxon>
        <taxon>Pseudomonadati</taxon>
        <taxon>Pseudomonadota</taxon>
        <taxon>Alphaproteobacteria</taxon>
        <taxon>Acetobacterales</taxon>
        <taxon>Acetobacteraceae</taxon>
        <taxon>Nguyenibacter</taxon>
    </lineage>
</organism>
<evidence type="ECO:0000313" key="5">
    <source>
        <dbReference type="Proteomes" id="UP001449795"/>
    </source>
</evidence>
<dbReference type="EMBL" id="JABXXP010000027">
    <property type="protein sequence ID" value="NVN10276.1"/>
    <property type="molecule type" value="Genomic_DNA"/>
</dbReference>
<dbReference type="InterPro" id="IPR021255">
    <property type="entry name" value="DUF2807"/>
</dbReference>
<dbReference type="AlphaFoldDB" id="A0A7Y7IV15"/>
<dbReference type="Proteomes" id="UP001449795">
    <property type="component" value="Chromosome"/>
</dbReference>
<dbReference type="RefSeq" id="WP_176639056.1">
    <property type="nucleotide sequence ID" value="NZ_CP152276.1"/>
</dbReference>
<dbReference type="Gene3D" id="2.160.20.120">
    <property type="match status" value="1"/>
</dbReference>
<sequence>MIRGFLLVAVGGAALSIASFGIAAVRGPVSWHTDIGNFFLSDDGEEPAGSAISRTLEWKGGDELAFQVPATIIYTQAPSPGITAIGSRRVVEALRLDGNVIDMDDASLRHWHSSRLRIVVTAPQLKSITVESAGDLTLKNVAVDHLSLTVNGAANVVGYGRADALTLRVAGAAHADLSDMALADADISISGAGHVVAGPTGHVSAHISGVGAVELTRQPASISKEINGIGSIEITSPKGTRL</sequence>
<evidence type="ECO:0000259" key="1">
    <source>
        <dbReference type="Pfam" id="PF10988"/>
    </source>
</evidence>
<proteinExistence type="predicted"/>
<accession>A0A7Y7IV15</accession>
<dbReference type="Proteomes" id="UP000534870">
    <property type="component" value="Unassembled WGS sequence"/>
</dbReference>
<evidence type="ECO:0000313" key="3">
    <source>
        <dbReference type="EMBL" id="XAE43355.1"/>
    </source>
</evidence>
<evidence type="ECO:0000313" key="4">
    <source>
        <dbReference type="Proteomes" id="UP000534870"/>
    </source>
</evidence>
<reference evidence="2 4" key="1">
    <citation type="submission" date="2020-06" db="EMBL/GenBank/DDBJ databases">
        <title>Description of novel acetic acid bacteria.</title>
        <authorList>
            <person name="Sombolestani A."/>
        </authorList>
    </citation>
    <scope>NUCLEOTIDE SEQUENCE [LARGE SCALE GENOMIC DNA]</scope>
    <source>
        <strain evidence="2 4">LMG 31431</strain>
    </source>
</reference>